<proteinExistence type="predicted"/>
<keyword evidence="2" id="KW-1185">Reference proteome</keyword>
<evidence type="ECO:0000313" key="2">
    <source>
        <dbReference type="Proteomes" id="UP000254051"/>
    </source>
</evidence>
<organism evidence="1 2">
    <name type="scientific">Faecalicatena contorta</name>
    <dbReference type="NCBI Taxonomy" id="39482"/>
    <lineage>
        <taxon>Bacteria</taxon>
        <taxon>Bacillati</taxon>
        <taxon>Bacillota</taxon>
        <taxon>Clostridia</taxon>
        <taxon>Lachnospirales</taxon>
        <taxon>Lachnospiraceae</taxon>
        <taxon>Faecalicatena</taxon>
    </lineage>
</organism>
<sequence>MQKEQLAEHLRRYHHGAQHAVLSKELERSFGVSGKELRDQVNALRRESVPIASDQNGYFYAKTEAEVRLTIRHMRNRISGISAAITGLRRSLAAFDDTQLRLPLEKGGDEP</sequence>
<name>A0A316A157_9FIRM</name>
<dbReference type="InterPro" id="IPR036388">
    <property type="entry name" value="WH-like_DNA-bd_sf"/>
</dbReference>
<evidence type="ECO:0000313" key="1">
    <source>
        <dbReference type="EMBL" id="SUQ12971.1"/>
    </source>
</evidence>
<dbReference type="Gene3D" id="1.10.10.10">
    <property type="entry name" value="Winged helix-like DNA-binding domain superfamily/Winged helix DNA-binding domain"/>
    <property type="match status" value="1"/>
</dbReference>
<dbReference type="OrthoDB" id="2059289at2"/>
<dbReference type="RefSeq" id="WP_109708976.1">
    <property type="nucleotide sequence ID" value="NZ_QGDS01000002.1"/>
</dbReference>
<accession>A0A316A157</accession>
<evidence type="ECO:0008006" key="3">
    <source>
        <dbReference type="Google" id="ProtNLM"/>
    </source>
</evidence>
<dbReference type="EMBL" id="UHJJ01000002">
    <property type="protein sequence ID" value="SUQ12971.1"/>
    <property type="molecule type" value="Genomic_DNA"/>
</dbReference>
<reference evidence="2" key="1">
    <citation type="submission" date="2017-07" db="EMBL/GenBank/DDBJ databases">
        <authorList>
            <person name="Varghese N."/>
            <person name="Submissions S."/>
        </authorList>
    </citation>
    <scope>NUCLEOTIDE SEQUENCE [LARGE SCALE GENOMIC DNA]</scope>
    <source>
        <strain evidence="2">NLAE-zl-C134</strain>
    </source>
</reference>
<protein>
    <recommendedName>
        <fullName evidence="3">HTH domain-containing protein</fullName>
    </recommendedName>
</protein>
<dbReference type="Proteomes" id="UP000254051">
    <property type="component" value="Unassembled WGS sequence"/>
</dbReference>
<dbReference type="AlphaFoldDB" id="A0A316A157"/>
<gene>
    <name evidence="1" type="ORF">SAMN05216529_102187</name>
</gene>